<evidence type="ECO:0000313" key="11">
    <source>
        <dbReference type="Proteomes" id="UP001596310"/>
    </source>
</evidence>
<feature type="domain" description="ABC transporter" evidence="8">
    <location>
        <begin position="334"/>
        <end position="573"/>
    </location>
</feature>
<dbReference type="InterPro" id="IPR003593">
    <property type="entry name" value="AAA+_ATPase"/>
</dbReference>
<dbReference type="PROSITE" id="PS00211">
    <property type="entry name" value="ABC_TRANSPORTER_1"/>
    <property type="match status" value="1"/>
</dbReference>
<comment type="caution">
    <text evidence="10">The sequence shown here is derived from an EMBL/GenBank/DDBJ whole genome shotgun (WGS) entry which is preliminary data.</text>
</comment>
<comment type="subcellular location">
    <subcellularLocation>
        <location evidence="1">Cell membrane</location>
        <topology evidence="1">Multi-pass membrane protein</topology>
    </subcellularLocation>
</comment>
<keyword evidence="4 10" id="KW-0067">ATP-binding</keyword>
<gene>
    <name evidence="10" type="ORF">ACFQHW_00855</name>
</gene>
<evidence type="ECO:0000256" key="3">
    <source>
        <dbReference type="ARBA" id="ARBA00022741"/>
    </source>
</evidence>
<feature type="transmembrane region" description="Helical" evidence="7">
    <location>
        <begin position="52"/>
        <end position="77"/>
    </location>
</feature>
<evidence type="ECO:0000256" key="2">
    <source>
        <dbReference type="ARBA" id="ARBA00022692"/>
    </source>
</evidence>
<accession>A0ABW1UJM8</accession>
<sequence>MWKLRGYLGPYRRQAILGACFKFIEVICELMLPSLMAIIVDQGVKQRDSRFVWHYGLLMMAIAVLGFGSASVCQYFAARSAQGFGTDLRRDLFKKISGLSYQQQDQFGTATLTTRLTNDVNQLQVWTAMMIRQVSRAPFMILGSLLMAFILDWRLALVLLVATPVLGGVVYWLTTRMSPLYRRYQHQLDQLSAVVKENLSGVRVIRAFTKMKMEAHKFHQANDEITTTGLRIGRLSALYNPLTGLVVNLMIVVILWFSGARVNGGTLAQGTVLALINYVNMILAAILMLSNLVILMTKAMASGERVNEILAMAASEDATTTEQIDLATETATTIALDQVQFYFPDSQGQRGAAILQTLSFALNQGETIGIIGGTGAGKSTLLNLLPRFYRPTSGKISLFGQDAQTIPLRQLRGLFALVPQETMLFTGTIRSNLQWGAPQATDTQLWQALTTAQAAEFVRTLPAGLDAPVERGGRNFSGGQKQRLTIARALVKQAPFLLLDDATSALDYLTEANFLRDLRQQNWQKNTLLVTQRIGTVAHCDRVLVLRNGQLVGFDTHAALLATNQFYQELVASQLDQDKVGDQHARL</sequence>
<evidence type="ECO:0000256" key="6">
    <source>
        <dbReference type="ARBA" id="ARBA00023136"/>
    </source>
</evidence>
<dbReference type="InterPro" id="IPR011527">
    <property type="entry name" value="ABC1_TM_dom"/>
</dbReference>
<evidence type="ECO:0000256" key="5">
    <source>
        <dbReference type="ARBA" id="ARBA00022989"/>
    </source>
</evidence>
<evidence type="ECO:0000259" key="9">
    <source>
        <dbReference type="PROSITE" id="PS50929"/>
    </source>
</evidence>
<dbReference type="InterPro" id="IPR027417">
    <property type="entry name" value="P-loop_NTPase"/>
</dbReference>
<dbReference type="Gene3D" id="1.20.1560.10">
    <property type="entry name" value="ABC transporter type 1, transmembrane domain"/>
    <property type="match status" value="1"/>
</dbReference>
<dbReference type="PANTHER" id="PTHR43394:SF1">
    <property type="entry name" value="ATP-BINDING CASSETTE SUB-FAMILY B MEMBER 10, MITOCHONDRIAL"/>
    <property type="match status" value="1"/>
</dbReference>
<dbReference type="InterPro" id="IPR039421">
    <property type="entry name" value="Type_1_exporter"/>
</dbReference>
<dbReference type="GO" id="GO:0005524">
    <property type="term" value="F:ATP binding"/>
    <property type="evidence" value="ECO:0007669"/>
    <property type="project" value="UniProtKB-KW"/>
</dbReference>
<feature type="domain" description="ABC transmembrane type-1" evidence="9">
    <location>
        <begin position="16"/>
        <end position="298"/>
    </location>
</feature>
<proteinExistence type="predicted"/>
<dbReference type="PANTHER" id="PTHR43394">
    <property type="entry name" value="ATP-DEPENDENT PERMEASE MDL1, MITOCHONDRIAL"/>
    <property type="match status" value="1"/>
</dbReference>
<evidence type="ECO:0000256" key="7">
    <source>
        <dbReference type="SAM" id="Phobius"/>
    </source>
</evidence>
<dbReference type="Proteomes" id="UP001596310">
    <property type="component" value="Unassembled WGS sequence"/>
</dbReference>
<dbReference type="SUPFAM" id="SSF90123">
    <property type="entry name" value="ABC transporter transmembrane region"/>
    <property type="match status" value="1"/>
</dbReference>
<evidence type="ECO:0000259" key="8">
    <source>
        <dbReference type="PROSITE" id="PS50893"/>
    </source>
</evidence>
<keyword evidence="2 7" id="KW-0812">Transmembrane</keyword>
<organism evidence="10 11">
    <name type="scientific">Lapidilactobacillus achengensis</name>
    <dbReference type="NCBI Taxonomy" id="2486000"/>
    <lineage>
        <taxon>Bacteria</taxon>
        <taxon>Bacillati</taxon>
        <taxon>Bacillota</taxon>
        <taxon>Bacilli</taxon>
        <taxon>Lactobacillales</taxon>
        <taxon>Lactobacillaceae</taxon>
        <taxon>Lapidilactobacillus</taxon>
    </lineage>
</organism>
<feature type="transmembrane region" description="Helical" evidence="7">
    <location>
        <begin position="238"/>
        <end position="259"/>
    </location>
</feature>
<feature type="transmembrane region" description="Helical" evidence="7">
    <location>
        <begin position="157"/>
        <end position="174"/>
    </location>
</feature>
<keyword evidence="6 7" id="KW-0472">Membrane</keyword>
<reference evidence="11" key="1">
    <citation type="journal article" date="2019" name="Int. J. Syst. Evol. Microbiol.">
        <title>The Global Catalogue of Microorganisms (GCM) 10K type strain sequencing project: providing services to taxonomists for standard genome sequencing and annotation.</title>
        <authorList>
            <consortium name="The Broad Institute Genomics Platform"/>
            <consortium name="The Broad Institute Genome Sequencing Center for Infectious Disease"/>
            <person name="Wu L."/>
            <person name="Ma J."/>
        </authorList>
    </citation>
    <scope>NUCLEOTIDE SEQUENCE [LARGE SCALE GENOMIC DNA]</scope>
    <source>
        <strain evidence="11">CCM 8897</strain>
    </source>
</reference>
<feature type="transmembrane region" description="Helical" evidence="7">
    <location>
        <begin position="134"/>
        <end position="151"/>
    </location>
</feature>
<evidence type="ECO:0000256" key="4">
    <source>
        <dbReference type="ARBA" id="ARBA00022840"/>
    </source>
</evidence>
<dbReference type="InterPro" id="IPR017871">
    <property type="entry name" value="ABC_transporter-like_CS"/>
</dbReference>
<keyword evidence="3" id="KW-0547">Nucleotide-binding</keyword>
<name>A0ABW1UJM8_9LACO</name>
<keyword evidence="11" id="KW-1185">Reference proteome</keyword>
<dbReference type="InterPro" id="IPR036640">
    <property type="entry name" value="ABC1_TM_sf"/>
</dbReference>
<dbReference type="Pfam" id="PF00005">
    <property type="entry name" value="ABC_tran"/>
    <property type="match status" value="1"/>
</dbReference>
<dbReference type="Gene3D" id="3.40.50.300">
    <property type="entry name" value="P-loop containing nucleotide triphosphate hydrolases"/>
    <property type="match status" value="1"/>
</dbReference>
<dbReference type="SMART" id="SM00382">
    <property type="entry name" value="AAA"/>
    <property type="match status" value="1"/>
</dbReference>
<dbReference type="RefSeq" id="WP_125598997.1">
    <property type="nucleotide sequence ID" value="NZ_JBHSSM010000004.1"/>
</dbReference>
<evidence type="ECO:0000313" key="10">
    <source>
        <dbReference type="EMBL" id="MFC6314119.1"/>
    </source>
</evidence>
<protein>
    <submittedName>
        <fullName evidence="10">ABC transporter ATP-binding protein</fullName>
    </submittedName>
</protein>
<dbReference type="Pfam" id="PF00664">
    <property type="entry name" value="ABC_membrane"/>
    <property type="match status" value="1"/>
</dbReference>
<dbReference type="PROSITE" id="PS50893">
    <property type="entry name" value="ABC_TRANSPORTER_2"/>
    <property type="match status" value="1"/>
</dbReference>
<dbReference type="PROSITE" id="PS50929">
    <property type="entry name" value="ABC_TM1F"/>
    <property type="match status" value="1"/>
</dbReference>
<dbReference type="CDD" id="cd18548">
    <property type="entry name" value="ABC_6TM_Tm287_like"/>
    <property type="match status" value="1"/>
</dbReference>
<dbReference type="EMBL" id="JBHSSM010000004">
    <property type="protein sequence ID" value="MFC6314119.1"/>
    <property type="molecule type" value="Genomic_DNA"/>
</dbReference>
<dbReference type="SUPFAM" id="SSF52540">
    <property type="entry name" value="P-loop containing nucleoside triphosphate hydrolases"/>
    <property type="match status" value="1"/>
</dbReference>
<keyword evidence="5 7" id="KW-1133">Transmembrane helix</keyword>
<dbReference type="InterPro" id="IPR003439">
    <property type="entry name" value="ABC_transporter-like_ATP-bd"/>
</dbReference>
<evidence type="ECO:0000256" key="1">
    <source>
        <dbReference type="ARBA" id="ARBA00004651"/>
    </source>
</evidence>
<feature type="transmembrane region" description="Helical" evidence="7">
    <location>
        <begin position="271"/>
        <end position="295"/>
    </location>
</feature>
<feature type="transmembrane region" description="Helical" evidence="7">
    <location>
        <begin position="20"/>
        <end position="40"/>
    </location>
</feature>